<dbReference type="EMBL" id="NIHW01000023">
    <property type="protein sequence ID" value="PLT85708.1"/>
    <property type="molecule type" value="Genomic_DNA"/>
</dbReference>
<organism evidence="2 3">
    <name type="scientific">Mediterraneibacter gnavus</name>
    <name type="common">Ruminococcus gnavus</name>
    <dbReference type="NCBI Taxonomy" id="33038"/>
    <lineage>
        <taxon>Bacteria</taxon>
        <taxon>Bacillati</taxon>
        <taxon>Bacillota</taxon>
        <taxon>Clostridia</taxon>
        <taxon>Lachnospirales</taxon>
        <taxon>Lachnospiraceae</taxon>
        <taxon>Mediterraneibacter</taxon>
    </lineage>
</organism>
<protein>
    <submittedName>
        <fullName evidence="2">Uncharacterized protein</fullName>
    </submittedName>
</protein>
<feature type="coiled-coil region" evidence="1">
    <location>
        <begin position="73"/>
        <end position="100"/>
    </location>
</feature>
<evidence type="ECO:0000313" key="3">
    <source>
        <dbReference type="Proteomes" id="UP000234840"/>
    </source>
</evidence>
<dbReference type="RefSeq" id="WP_101882562.1">
    <property type="nucleotide sequence ID" value="NZ_NIHW01000023.1"/>
</dbReference>
<gene>
    <name evidence="2" type="ORF">CDL20_09475</name>
</gene>
<reference evidence="2 3" key="1">
    <citation type="journal article" date="2017" name="Genome Med.">
        <title>A novel Ruminococcus gnavus clade enriched in inflammatory bowel disease patients.</title>
        <authorList>
            <person name="Hall A.B."/>
            <person name="Yassour M."/>
            <person name="Sauk J."/>
            <person name="Garner A."/>
            <person name="Jiang X."/>
            <person name="Arthur T."/>
            <person name="Lagoudas G.K."/>
            <person name="Vatanen T."/>
            <person name="Fornelos N."/>
            <person name="Wilson R."/>
            <person name="Bertha M."/>
            <person name="Cohen M."/>
            <person name="Garber J."/>
            <person name="Khalili H."/>
            <person name="Gevers D."/>
            <person name="Ananthakrishnan A.N."/>
            <person name="Kugathasan S."/>
            <person name="Lander E.S."/>
            <person name="Blainey P."/>
            <person name="Vlamakis H."/>
            <person name="Xavier R.J."/>
            <person name="Huttenhower C."/>
        </authorList>
    </citation>
    <scope>NUCLEOTIDE SEQUENCE [LARGE SCALE GENOMIC DNA]</scope>
    <source>
        <strain evidence="2 3">RJX1128</strain>
    </source>
</reference>
<evidence type="ECO:0000256" key="1">
    <source>
        <dbReference type="SAM" id="Coils"/>
    </source>
</evidence>
<proteinExistence type="predicted"/>
<keyword evidence="1" id="KW-0175">Coiled coil</keyword>
<name>A0A2N5PYY4_MEDGN</name>
<comment type="caution">
    <text evidence="2">The sequence shown here is derived from an EMBL/GenBank/DDBJ whole genome shotgun (WGS) entry which is preliminary data.</text>
</comment>
<dbReference type="InterPro" id="IPR035897">
    <property type="entry name" value="Toll_tir_struct_dom_sf"/>
</dbReference>
<dbReference type="Gene3D" id="3.40.50.10140">
    <property type="entry name" value="Toll/interleukin-1 receptor homology (TIR) domain"/>
    <property type="match status" value="1"/>
</dbReference>
<evidence type="ECO:0000313" key="2">
    <source>
        <dbReference type="EMBL" id="PLT85708.1"/>
    </source>
</evidence>
<sequence>MDGLKRLELEYEGIRNTISAYTSEGNIMNFLFGLKEQMELKDVEAISYYVEEICKWYDSNIDKIHNNEFVIDVSEHDRNKKLLEELRNNLKEDENLSEEKCMYSKIFLSHSSSDKKYGDALRKLFIALGIKNEQLIYTSHPLNKIPVGNNIFEYLKKNIQKDIFVIYLWSNEYLKSAACLNEMGATWIVESDYINIYTPDFNFDNSQYHNCAVDTKNMGIVLQNNEQCKMGMVELKNKLLYNFGLSIGEQEWLYHIDEFMKDIQ</sequence>
<accession>A0A2N5PYY4</accession>
<dbReference type="AlphaFoldDB" id="A0A2N5PYY4"/>
<dbReference type="SUPFAM" id="SSF52200">
    <property type="entry name" value="Toll/Interleukin receptor TIR domain"/>
    <property type="match status" value="1"/>
</dbReference>
<dbReference type="Proteomes" id="UP000234840">
    <property type="component" value="Unassembled WGS sequence"/>
</dbReference>